<gene>
    <name evidence="3" type="ORF">ABFY20_11990</name>
</gene>
<accession>A0AB39BCL9</accession>
<dbReference type="Pfam" id="PF00582">
    <property type="entry name" value="Usp"/>
    <property type="match status" value="2"/>
</dbReference>
<dbReference type="EMBL" id="CP162511">
    <property type="protein sequence ID" value="XDI04066.1"/>
    <property type="molecule type" value="Genomic_DNA"/>
</dbReference>
<dbReference type="Gene3D" id="3.40.50.620">
    <property type="entry name" value="HUPs"/>
    <property type="match status" value="2"/>
</dbReference>
<evidence type="ECO:0000313" key="3">
    <source>
        <dbReference type="EMBL" id="XDI04066.1"/>
    </source>
</evidence>
<feature type="domain" description="UspA" evidence="2">
    <location>
        <begin position="147"/>
        <end position="287"/>
    </location>
</feature>
<feature type="domain" description="UspA" evidence="2">
    <location>
        <begin position="2"/>
        <end position="137"/>
    </location>
</feature>
<proteinExistence type="inferred from homology"/>
<name>A0AB39BCL9_9MICO</name>
<dbReference type="InterPro" id="IPR006016">
    <property type="entry name" value="UspA"/>
</dbReference>
<reference evidence="3" key="1">
    <citation type="submission" date="2024-05" db="EMBL/GenBank/DDBJ databases">
        <title>Herbiconiux sp. A18JL235.</title>
        <authorList>
            <person name="Zhang G."/>
        </authorList>
    </citation>
    <scope>NUCLEOTIDE SEQUENCE</scope>
    <source>
        <strain evidence="3">A18JL235</strain>
    </source>
</reference>
<comment type="similarity">
    <text evidence="1">Belongs to the universal stress protein A family.</text>
</comment>
<dbReference type="PANTHER" id="PTHR46268:SF15">
    <property type="entry name" value="UNIVERSAL STRESS PROTEIN HP_0031"/>
    <property type="match status" value="1"/>
</dbReference>
<dbReference type="InterPro" id="IPR014729">
    <property type="entry name" value="Rossmann-like_a/b/a_fold"/>
</dbReference>
<sequence>MSGSILVGFDGSPSATVALDWALRRAEATGRDVDVLFVADTSWDSDAFTATPLLQKQGEVVLSSAAFHADSKAPHVTVSSRVAVGNPVTVLCEQAESTGAELLVVGSYRKDLYERLTTSAVSVRVAAASKVPVAVVPDLAPAHRSGVVVGVDGSEASAMLLEAAVAEAARLGEKVTVVSAWTLPPLTQPEFGVDSELYDALEERTQASVAATVAALEESRRAAGADPVTIETSVVLDAPAPALITAAKDAALLVVGTHGRRGLSRFLLGSVSHDVLIHAPSPLLVLRVADKG</sequence>
<protein>
    <submittedName>
        <fullName evidence="3">Universal stress protein</fullName>
    </submittedName>
</protein>
<dbReference type="AlphaFoldDB" id="A0AB39BCL9"/>
<organism evidence="3">
    <name type="scientific">Herbiconiux sp. A18JL235</name>
    <dbReference type="NCBI Taxonomy" id="3152363"/>
    <lineage>
        <taxon>Bacteria</taxon>
        <taxon>Bacillati</taxon>
        <taxon>Actinomycetota</taxon>
        <taxon>Actinomycetes</taxon>
        <taxon>Micrococcales</taxon>
        <taxon>Microbacteriaceae</taxon>
        <taxon>Herbiconiux</taxon>
    </lineage>
</organism>
<dbReference type="CDD" id="cd00293">
    <property type="entry name" value="USP-like"/>
    <property type="match status" value="1"/>
</dbReference>
<dbReference type="InterPro" id="IPR006015">
    <property type="entry name" value="Universal_stress_UspA"/>
</dbReference>
<evidence type="ECO:0000259" key="2">
    <source>
        <dbReference type="Pfam" id="PF00582"/>
    </source>
</evidence>
<dbReference type="PRINTS" id="PR01438">
    <property type="entry name" value="UNVRSLSTRESS"/>
</dbReference>
<dbReference type="SUPFAM" id="SSF52402">
    <property type="entry name" value="Adenine nucleotide alpha hydrolases-like"/>
    <property type="match status" value="2"/>
</dbReference>
<evidence type="ECO:0000256" key="1">
    <source>
        <dbReference type="ARBA" id="ARBA00008791"/>
    </source>
</evidence>
<dbReference type="PANTHER" id="PTHR46268">
    <property type="entry name" value="STRESS RESPONSE PROTEIN NHAX"/>
    <property type="match status" value="1"/>
</dbReference>
<dbReference type="RefSeq" id="WP_368496478.1">
    <property type="nucleotide sequence ID" value="NZ_CP162511.1"/>
</dbReference>